<dbReference type="GO" id="GO:0008983">
    <property type="term" value="F:protein-glutamate O-methyltransferase activity"/>
    <property type="evidence" value="ECO:0007669"/>
    <property type="project" value="UniProtKB-EC"/>
</dbReference>
<feature type="binding site" evidence="6">
    <location>
        <position position="123"/>
    </location>
    <ligand>
        <name>S-adenosyl-L-methionine</name>
        <dbReference type="ChEBI" id="CHEBI:59789"/>
    </ligand>
</feature>
<comment type="caution">
    <text evidence="8">The sequence shown here is derived from an EMBL/GenBank/DDBJ whole genome shotgun (WGS) entry which is preliminary data.</text>
</comment>
<evidence type="ECO:0000256" key="1">
    <source>
        <dbReference type="ARBA" id="ARBA00001541"/>
    </source>
</evidence>
<dbReference type="AlphaFoldDB" id="A0A0A0HQX6"/>
<feature type="binding site" evidence="6">
    <location>
        <position position="149"/>
    </location>
    <ligand>
        <name>S-adenosyl-L-methionine</name>
        <dbReference type="ChEBI" id="CHEBI:59789"/>
    </ligand>
</feature>
<dbReference type="OrthoDB" id="9816309at2"/>
<dbReference type="PIRSF" id="PIRSF000410">
    <property type="entry name" value="CheR"/>
    <property type="match status" value="1"/>
</dbReference>
<feature type="binding site" evidence="6">
    <location>
        <position position="76"/>
    </location>
    <ligand>
        <name>S-adenosyl-L-methionine</name>
        <dbReference type="ChEBI" id="CHEBI:59789"/>
    </ligand>
</feature>
<evidence type="ECO:0000259" key="7">
    <source>
        <dbReference type="PROSITE" id="PS50123"/>
    </source>
</evidence>
<name>A0A0A0HQX6_9RHOB</name>
<feature type="binding site" evidence="6">
    <location>
        <position position="78"/>
    </location>
    <ligand>
        <name>S-adenosyl-L-methionine</name>
        <dbReference type="ChEBI" id="CHEBI:59789"/>
    </ligand>
</feature>
<dbReference type="GO" id="GO:0032259">
    <property type="term" value="P:methylation"/>
    <property type="evidence" value="ECO:0007669"/>
    <property type="project" value="UniProtKB-KW"/>
</dbReference>
<evidence type="ECO:0000256" key="4">
    <source>
        <dbReference type="ARBA" id="ARBA00022691"/>
    </source>
</evidence>
<keyword evidence="2 5" id="KW-0489">Methyltransferase</keyword>
<dbReference type="InterPro" id="IPR022642">
    <property type="entry name" value="CheR_C"/>
</dbReference>
<dbReference type="CDD" id="cd02440">
    <property type="entry name" value="AdoMet_MTases"/>
    <property type="match status" value="1"/>
</dbReference>
<dbReference type="PATRIC" id="fig|1288298.3.peg.1310"/>
<dbReference type="PRINTS" id="PR00996">
    <property type="entry name" value="CHERMTFRASE"/>
</dbReference>
<keyword evidence="4 5" id="KW-0949">S-adenosyl-L-methionine</keyword>
<reference evidence="8 9" key="1">
    <citation type="submission" date="2013-01" db="EMBL/GenBank/DDBJ databases">
        <authorList>
            <person name="Fiebig A."/>
            <person name="Goeker M."/>
            <person name="Klenk H.-P.P."/>
        </authorList>
    </citation>
    <scope>NUCLEOTIDE SEQUENCE [LARGE SCALE GENOMIC DNA]</scope>
    <source>
        <strain evidence="8 9">DSM 17069</strain>
    </source>
</reference>
<dbReference type="Proteomes" id="UP000030021">
    <property type="component" value="Unassembled WGS sequence"/>
</dbReference>
<evidence type="ECO:0000256" key="2">
    <source>
        <dbReference type="ARBA" id="ARBA00022603"/>
    </source>
</evidence>
<feature type="binding site" evidence="6">
    <location>
        <begin position="226"/>
        <end position="227"/>
    </location>
    <ligand>
        <name>S-adenosyl-L-methionine</name>
        <dbReference type="ChEBI" id="CHEBI:59789"/>
    </ligand>
</feature>
<protein>
    <recommendedName>
        <fullName evidence="5">Chemotaxis protein methyltransferase</fullName>
        <ecNumber evidence="5">2.1.1.80</ecNumber>
    </recommendedName>
</protein>
<dbReference type="PANTHER" id="PTHR24422:SF26">
    <property type="entry name" value="CHEMOTAXIS PROTEIN METHYLTRANSFERASE"/>
    <property type="match status" value="1"/>
</dbReference>
<dbReference type="InterPro" id="IPR036804">
    <property type="entry name" value="CheR_N_sf"/>
</dbReference>
<dbReference type="InterPro" id="IPR029063">
    <property type="entry name" value="SAM-dependent_MTases_sf"/>
</dbReference>
<dbReference type="STRING" id="215743.ROSMUCSMR3_00527"/>
<dbReference type="EMBL" id="AONH01000007">
    <property type="protein sequence ID" value="KGM88468.1"/>
    <property type="molecule type" value="Genomic_DNA"/>
</dbReference>
<evidence type="ECO:0000313" key="9">
    <source>
        <dbReference type="Proteomes" id="UP000030021"/>
    </source>
</evidence>
<dbReference type="HOGENOM" id="CLU_025854_0_0_5"/>
<dbReference type="PROSITE" id="PS50123">
    <property type="entry name" value="CHER"/>
    <property type="match status" value="1"/>
</dbReference>
<dbReference type="PANTHER" id="PTHR24422">
    <property type="entry name" value="CHEMOTAXIS PROTEIN METHYLTRANSFERASE"/>
    <property type="match status" value="1"/>
</dbReference>
<evidence type="ECO:0000313" key="8">
    <source>
        <dbReference type="EMBL" id="KGM88468.1"/>
    </source>
</evidence>
<dbReference type="InterPro" id="IPR000780">
    <property type="entry name" value="CheR_MeTrfase"/>
</dbReference>
<evidence type="ECO:0000256" key="3">
    <source>
        <dbReference type="ARBA" id="ARBA00022679"/>
    </source>
</evidence>
<dbReference type="Pfam" id="PF03705">
    <property type="entry name" value="CheR_N"/>
    <property type="match status" value="1"/>
</dbReference>
<dbReference type="Pfam" id="PF01739">
    <property type="entry name" value="CheR"/>
    <property type="match status" value="1"/>
</dbReference>
<dbReference type="InterPro" id="IPR026024">
    <property type="entry name" value="Chemotaxis_MeTrfase_CheR"/>
</dbReference>
<sequence length="280" mass="31854">MSLSRAKSYHDHFAEVISRETGIKLPSGKKVMIESRLRRRVQTLGFSSIEDYYRHLFEDGGFGAERDDVIDLITTNKTDFFREPAHFRCLMNEMLPQILRRKQRLNKPVDVKFWSAACSDGSEAYTAAMLMEEAVRNGAEFQYAILGTDISTRMVDAAKRAIYAADALDPVPSALRARYTMPGQSEDMRGMARIVPALRSKANFTYLNLMDESYPVDQDVDIIFLRNVLIYFEPEDQANVIARLARHLTPKGYLVVGHSESMTVKQPNLKQLATAVFQKE</sequence>
<dbReference type="SUPFAM" id="SSF53335">
    <property type="entry name" value="S-adenosyl-L-methionine-dependent methyltransferases"/>
    <property type="match status" value="1"/>
</dbReference>
<dbReference type="InterPro" id="IPR050903">
    <property type="entry name" value="Bact_Chemotaxis_MeTrfase"/>
</dbReference>
<dbReference type="eggNOG" id="COG1352">
    <property type="taxonomic scope" value="Bacteria"/>
</dbReference>
<dbReference type="InterPro" id="IPR022641">
    <property type="entry name" value="CheR_N"/>
</dbReference>
<dbReference type="SMART" id="SM00138">
    <property type="entry name" value="MeTrc"/>
    <property type="match status" value="1"/>
</dbReference>
<keyword evidence="3 5" id="KW-0808">Transferase</keyword>
<comment type="catalytic activity">
    <reaction evidence="1 5">
        <text>L-glutamyl-[protein] + S-adenosyl-L-methionine = [protein]-L-glutamate 5-O-methyl ester + S-adenosyl-L-homocysteine</text>
        <dbReference type="Rhea" id="RHEA:24452"/>
        <dbReference type="Rhea" id="RHEA-COMP:10208"/>
        <dbReference type="Rhea" id="RHEA-COMP:10311"/>
        <dbReference type="ChEBI" id="CHEBI:29973"/>
        <dbReference type="ChEBI" id="CHEBI:57856"/>
        <dbReference type="ChEBI" id="CHEBI:59789"/>
        <dbReference type="ChEBI" id="CHEBI:82795"/>
        <dbReference type="EC" id="2.1.1.80"/>
    </reaction>
</comment>
<feature type="binding site" evidence="6">
    <location>
        <position position="82"/>
    </location>
    <ligand>
        <name>S-adenosyl-L-methionine</name>
        <dbReference type="ChEBI" id="CHEBI:59789"/>
    </ligand>
</feature>
<evidence type="ECO:0000256" key="6">
    <source>
        <dbReference type="PIRSR" id="PIRSR000410-1"/>
    </source>
</evidence>
<dbReference type="Gene3D" id="1.10.155.10">
    <property type="entry name" value="Chemotaxis receptor methyltransferase CheR, N-terminal domain"/>
    <property type="match status" value="1"/>
</dbReference>
<feature type="binding site" evidence="6">
    <location>
        <begin position="208"/>
        <end position="209"/>
    </location>
    <ligand>
        <name>S-adenosyl-L-methionine</name>
        <dbReference type="ChEBI" id="CHEBI:59789"/>
    </ligand>
</feature>
<feature type="domain" description="CheR-type methyltransferase" evidence="7">
    <location>
        <begin position="1"/>
        <end position="280"/>
    </location>
</feature>
<dbReference type="EC" id="2.1.1.80" evidence="5"/>
<organism evidence="8 9">
    <name type="scientific">Roseovarius mucosus DSM 17069</name>
    <dbReference type="NCBI Taxonomy" id="1288298"/>
    <lineage>
        <taxon>Bacteria</taxon>
        <taxon>Pseudomonadati</taxon>
        <taxon>Pseudomonadota</taxon>
        <taxon>Alphaproteobacteria</taxon>
        <taxon>Rhodobacterales</taxon>
        <taxon>Roseobacteraceae</taxon>
        <taxon>Roseovarius</taxon>
    </lineage>
</organism>
<gene>
    <name evidence="8" type="ORF">rosmuc_01299</name>
</gene>
<dbReference type="RefSeq" id="WP_037271180.1">
    <property type="nucleotide sequence ID" value="NZ_KN293978.2"/>
</dbReference>
<dbReference type="Gene3D" id="3.40.50.150">
    <property type="entry name" value="Vaccinia Virus protein VP39"/>
    <property type="match status" value="1"/>
</dbReference>
<evidence type="ECO:0000256" key="5">
    <source>
        <dbReference type="PIRNR" id="PIRNR000410"/>
    </source>
</evidence>
<accession>A0A0A0HQX6</accession>
<dbReference type="SUPFAM" id="SSF47757">
    <property type="entry name" value="Chemotaxis receptor methyltransferase CheR, N-terminal domain"/>
    <property type="match status" value="1"/>
</dbReference>
<comment type="function">
    <text evidence="5">Methylation of the membrane-bound methyl-accepting chemotaxis proteins (MCP) to form gamma-glutamyl methyl ester residues in MCP.</text>
</comment>
<proteinExistence type="predicted"/>